<gene>
    <name evidence="3" type="ORF">BDN70DRAFT_909531</name>
</gene>
<name>A0A9P5YI88_9AGAR</name>
<dbReference type="AlphaFoldDB" id="A0A9P5YI88"/>
<proteinExistence type="predicted"/>
<comment type="caution">
    <text evidence="3">The sequence shown here is derived from an EMBL/GenBank/DDBJ whole genome shotgun (WGS) entry which is preliminary data.</text>
</comment>
<accession>A0A9P5YI88</accession>
<dbReference type="OrthoDB" id="2682806at2759"/>
<feature type="compositionally biased region" description="Acidic residues" evidence="1">
    <location>
        <begin position="1006"/>
        <end position="1021"/>
    </location>
</feature>
<dbReference type="Proteomes" id="UP000807469">
    <property type="component" value="Unassembled WGS sequence"/>
</dbReference>
<reference evidence="3" key="1">
    <citation type="submission" date="2020-11" db="EMBL/GenBank/DDBJ databases">
        <authorList>
            <consortium name="DOE Joint Genome Institute"/>
            <person name="Ahrendt S."/>
            <person name="Riley R."/>
            <person name="Andreopoulos W."/>
            <person name="Labutti K."/>
            <person name="Pangilinan J."/>
            <person name="Ruiz-Duenas F.J."/>
            <person name="Barrasa J.M."/>
            <person name="Sanchez-Garcia M."/>
            <person name="Camarero S."/>
            <person name="Miyauchi S."/>
            <person name="Serrano A."/>
            <person name="Linde D."/>
            <person name="Babiker R."/>
            <person name="Drula E."/>
            <person name="Ayuso-Fernandez I."/>
            <person name="Pacheco R."/>
            <person name="Padilla G."/>
            <person name="Ferreira P."/>
            <person name="Barriuso J."/>
            <person name="Kellner H."/>
            <person name="Castanera R."/>
            <person name="Alfaro M."/>
            <person name="Ramirez L."/>
            <person name="Pisabarro A.G."/>
            <person name="Kuo A."/>
            <person name="Tritt A."/>
            <person name="Lipzen A."/>
            <person name="He G."/>
            <person name="Yan M."/>
            <person name="Ng V."/>
            <person name="Cullen D."/>
            <person name="Martin F."/>
            <person name="Rosso M.-N."/>
            <person name="Henrissat B."/>
            <person name="Hibbett D."/>
            <person name="Martinez A.T."/>
            <person name="Grigoriev I.V."/>
        </authorList>
    </citation>
    <scope>NUCLEOTIDE SEQUENCE</scope>
    <source>
        <strain evidence="3">CIRM-BRFM 674</strain>
    </source>
</reference>
<evidence type="ECO:0000256" key="1">
    <source>
        <dbReference type="SAM" id="MobiDB-lite"/>
    </source>
</evidence>
<dbReference type="Pfam" id="PF18758">
    <property type="entry name" value="KDZ"/>
    <property type="match status" value="1"/>
</dbReference>
<keyword evidence="4" id="KW-1185">Reference proteome</keyword>
<dbReference type="InterPro" id="IPR041457">
    <property type="entry name" value="CxC2_KDZ-assoc"/>
</dbReference>
<evidence type="ECO:0000259" key="2">
    <source>
        <dbReference type="Pfam" id="PF18803"/>
    </source>
</evidence>
<dbReference type="Pfam" id="PF18803">
    <property type="entry name" value="CxC2"/>
    <property type="match status" value="1"/>
</dbReference>
<protein>
    <recommendedName>
        <fullName evidence="2">CxC2-like cysteine cluster KDZ transposase-associated domain-containing protein</fullName>
    </recommendedName>
</protein>
<feature type="domain" description="CxC2-like cysteine cluster KDZ transposase-associated" evidence="2">
    <location>
        <begin position="161"/>
        <end position="266"/>
    </location>
</feature>
<dbReference type="InterPro" id="IPR040521">
    <property type="entry name" value="KDZ"/>
</dbReference>
<dbReference type="EMBL" id="MU156030">
    <property type="protein sequence ID" value="KAF9470387.1"/>
    <property type="molecule type" value="Genomic_DNA"/>
</dbReference>
<sequence length="1031" mass="116589">MAQSDRPAKRRRTFDGGAYHDPVPFLNPSTFNIIHASEGALRRVGNSVRTSRLAVGVQPAAGVWESTMNWSPPDDTQFALDADSEAYDEALESAVMEDTPLPQNPRKKKSTVSDVKIALLGVLTHQANPSIGVRNAFNQTSYHPFHRIEKWSGGQFVSIPLKDIGLKIQLNHSSMFCENPVPAHTNMLVLHTNGFHSVAVQYCGCSRAIPHHIQLLRRRLYPASQLSVKTCATFELLHLLHKMSLATKASAYDFYRCLEWLTDGTGIKPQKSRYRALCRMLLQWRHLHMLKWAGVSHQVGGISAIQPGQLAVRCPSCPYPGINLRDDWECVPEEFKFLYMAYICMDANFRLKNQLVSNYSQDPGQGIGWAYMVPRKPYEAYVLGKANDEDISTCVSFQALAKSNNKFDVGLRYTGSNITVCGRSEMIFPLGVGNLQKGERYSNMDYIFGSALQFVLVNTVLISYDIMCQWFINLFKRIDKDWPDHIKPRAGMNFIPAIPKLHEPMHKVAGHEVYSLNFIKGVGHSDCECVERVWAPHNALANSTKTQGPGSRQDVLDDHFGFWNWQKYISMGSTLLRRYTAAVKERNLQVEAHRGLMESLDKTLVEKWESMCIEWDNDVFPKTAKNPYQLDGAGKSEAQVKKELADEESKYLSNGGTYLHATTASMFVYMGLDLEETHKISITTFQTSYTSPCEINSYNPPSERKSSNPEDAALWLPSRIDEPYRSKICIAGLATIEERIRDAQLPDALENIKKILKIKSRLIAFKNKNIRGQRGGTRSRAVIDRVHDRARYSAEKYRDAHLAKHALTGPGDWEKVFRILEDGDIRGYQDPNRLRQHVGRRGVLEDDQVDRPHIITESGEFTLFNESRTRRDGTGETHRTLSWIWLTTPSAGSDDEKDDILRSEWARSRARATRGMEEVMLLKEEMRRVLSFLEWKARWWRDRQSVQSVAAKDLQDGLASYARRQAAVQDALAARFRSLWKAPLSSSVEAQNEGANTVDGGSGDDNNNDDDDSDADEEADMDTGFGAELDS</sequence>
<feature type="region of interest" description="Disordered" evidence="1">
    <location>
        <begin position="987"/>
        <end position="1031"/>
    </location>
</feature>
<evidence type="ECO:0000313" key="3">
    <source>
        <dbReference type="EMBL" id="KAF9470387.1"/>
    </source>
</evidence>
<evidence type="ECO:0000313" key="4">
    <source>
        <dbReference type="Proteomes" id="UP000807469"/>
    </source>
</evidence>
<organism evidence="3 4">
    <name type="scientific">Pholiota conissans</name>
    <dbReference type="NCBI Taxonomy" id="109636"/>
    <lineage>
        <taxon>Eukaryota</taxon>
        <taxon>Fungi</taxon>
        <taxon>Dikarya</taxon>
        <taxon>Basidiomycota</taxon>
        <taxon>Agaricomycotina</taxon>
        <taxon>Agaricomycetes</taxon>
        <taxon>Agaricomycetidae</taxon>
        <taxon>Agaricales</taxon>
        <taxon>Agaricineae</taxon>
        <taxon>Strophariaceae</taxon>
        <taxon>Pholiota</taxon>
    </lineage>
</organism>